<gene>
    <name evidence="1" type="ORF">PDJAM_G00133740</name>
</gene>
<dbReference type="EMBL" id="CM040996">
    <property type="protein sequence ID" value="MCJ8745733.1"/>
    <property type="molecule type" value="Genomic_DNA"/>
</dbReference>
<comment type="caution">
    <text evidence="1">The sequence shown here is derived from an EMBL/GenBank/DDBJ whole genome shotgun (WGS) entry which is preliminary data.</text>
</comment>
<evidence type="ECO:0000313" key="2">
    <source>
        <dbReference type="Proteomes" id="UP000830395"/>
    </source>
</evidence>
<evidence type="ECO:0000313" key="1">
    <source>
        <dbReference type="EMBL" id="MCJ8745733.1"/>
    </source>
</evidence>
<name>A0ACC5ZDZ5_9TELE</name>
<proteinExistence type="predicted"/>
<keyword evidence="2" id="KW-1185">Reference proteome</keyword>
<dbReference type="Proteomes" id="UP000830395">
    <property type="component" value="Chromosome 22"/>
</dbReference>
<sequence>MAVQLHIFPFLIYCRVMPVEVERKFVCDSHILEKLKVIGAVCLGQYEFKDQYFDSADFTLTLKDFWLRKREGSWELKRPTSSHLNAEKRAQDVCTNYREITDLLQIRAELMAIMGIYAEHTSDSSQTEQAKDIHAEFDKWLQDLKLECFAEFTTVRCSYVLEDEGDDRRVRIDLDQADFGYCVGEIEVLVSEGFEMTTAVQRIEKTAQKLGLSSEQKTRGKMQVYLQKFRPDHYAELLKAHVV</sequence>
<organism evidence="1 2">
    <name type="scientific">Pangasius djambal</name>
    <dbReference type="NCBI Taxonomy" id="1691987"/>
    <lineage>
        <taxon>Eukaryota</taxon>
        <taxon>Metazoa</taxon>
        <taxon>Chordata</taxon>
        <taxon>Craniata</taxon>
        <taxon>Vertebrata</taxon>
        <taxon>Euteleostomi</taxon>
        <taxon>Actinopterygii</taxon>
        <taxon>Neopterygii</taxon>
        <taxon>Teleostei</taxon>
        <taxon>Ostariophysi</taxon>
        <taxon>Siluriformes</taxon>
        <taxon>Pangasiidae</taxon>
        <taxon>Pangasius</taxon>
    </lineage>
</organism>
<accession>A0ACC5ZDZ5</accession>
<protein>
    <submittedName>
        <fullName evidence="1">Uncharacterized protein</fullName>
    </submittedName>
</protein>
<reference evidence="1" key="1">
    <citation type="submission" date="2020-02" db="EMBL/GenBank/DDBJ databases">
        <title>Genome sequencing of the panga catfish, Pangasius djambal.</title>
        <authorList>
            <person name="Wen M."/>
            <person name="Zahm M."/>
            <person name="Roques C."/>
            <person name="Cabau C."/>
            <person name="Klopp C."/>
            <person name="Donnadieu C."/>
            <person name="Jouanno E."/>
            <person name="Avarre J.-C."/>
            <person name="Campet M."/>
            <person name="Ha T."/>
            <person name="Dugue R."/>
            <person name="Lampietro C."/>
            <person name="Louis A."/>
            <person name="Herpin A."/>
            <person name="Echchiki A."/>
            <person name="Berthelot C."/>
            <person name="Parey E."/>
            <person name="Roest-Crollius H."/>
            <person name="Braasch I."/>
            <person name="Postlethwait J.H."/>
            <person name="Bobe J."/>
            <person name="Montfort J."/>
            <person name="Bouchez O."/>
            <person name="Begum T."/>
            <person name="Schartl M."/>
            <person name="Gustiano R."/>
            <person name="Guiguen Y."/>
        </authorList>
    </citation>
    <scope>NUCLEOTIDE SEQUENCE</scope>
    <source>
        <strain evidence="1">Pdj_M5554</strain>
    </source>
</reference>